<accession>A0A935Q1E4</accession>
<sequence>MKHLLFAAALVAATAASSLSARATDVALSVSIGQPGYYGRIDIGGYPPPRVIYGQPVVIELVPVGRPPVYLNVPPGHAKHWQKNCHRYNACGERVYFVQNNWYQREYVPRYREYQRDRRYNRRDDYRDHYRDDYRGDDKHNRHGDDHGYGRNR</sequence>
<reference evidence="3 4" key="1">
    <citation type="submission" date="2020-10" db="EMBL/GenBank/DDBJ databases">
        <title>Connecting structure to function with the recovery of over 1000 high-quality activated sludge metagenome-assembled genomes encoding full-length rRNA genes using long-read sequencing.</title>
        <authorList>
            <person name="Singleton C.M."/>
            <person name="Petriglieri F."/>
            <person name="Kristensen J.M."/>
            <person name="Kirkegaard R.H."/>
            <person name="Michaelsen T.Y."/>
            <person name="Andersen M.H."/>
            <person name="Karst S.M."/>
            <person name="Dueholm M.S."/>
            <person name="Nielsen P.H."/>
            <person name="Albertsen M."/>
        </authorList>
    </citation>
    <scope>NUCLEOTIDE SEQUENCE [LARGE SCALE GENOMIC DNA]</scope>
    <source>
        <strain evidence="3">EsbW_18-Q3-R4-48_BATAC.285</strain>
    </source>
</reference>
<protein>
    <submittedName>
        <fullName evidence="3">Uncharacterized protein</fullName>
    </submittedName>
</protein>
<keyword evidence="2" id="KW-0732">Signal</keyword>
<feature type="signal peptide" evidence="2">
    <location>
        <begin position="1"/>
        <end position="23"/>
    </location>
</feature>
<gene>
    <name evidence="3" type="ORF">IPJ27_21830</name>
</gene>
<dbReference type="Proteomes" id="UP000697998">
    <property type="component" value="Unassembled WGS sequence"/>
</dbReference>
<organism evidence="3 4">
    <name type="scientific">Candidatus Accumulibacter proximus</name>
    <dbReference type="NCBI Taxonomy" id="2954385"/>
    <lineage>
        <taxon>Bacteria</taxon>
        <taxon>Pseudomonadati</taxon>
        <taxon>Pseudomonadota</taxon>
        <taxon>Betaproteobacteria</taxon>
        <taxon>Candidatus Accumulibacter</taxon>
    </lineage>
</organism>
<evidence type="ECO:0000256" key="1">
    <source>
        <dbReference type="SAM" id="MobiDB-lite"/>
    </source>
</evidence>
<evidence type="ECO:0000256" key="2">
    <source>
        <dbReference type="SAM" id="SignalP"/>
    </source>
</evidence>
<feature type="chain" id="PRO_5036775535" evidence="2">
    <location>
        <begin position="24"/>
        <end position="153"/>
    </location>
</feature>
<dbReference type="EMBL" id="JADJMH010000034">
    <property type="protein sequence ID" value="MBK7677174.1"/>
    <property type="molecule type" value="Genomic_DNA"/>
</dbReference>
<evidence type="ECO:0000313" key="3">
    <source>
        <dbReference type="EMBL" id="MBK7677174.1"/>
    </source>
</evidence>
<feature type="region of interest" description="Disordered" evidence="1">
    <location>
        <begin position="128"/>
        <end position="153"/>
    </location>
</feature>
<evidence type="ECO:0000313" key="4">
    <source>
        <dbReference type="Proteomes" id="UP000697998"/>
    </source>
</evidence>
<comment type="caution">
    <text evidence="3">The sequence shown here is derived from an EMBL/GenBank/DDBJ whole genome shotgun (WGS) entry which is preliminary data.</text>
</comment>
<name>A0A935Q1E4_9PROT</name>
<proteinExistence type="predicted"/>
<dbReference type="AlphaFoldDB" id="A0A935Q1E4"/>